<feature type="transmembrane region" description="Helical" evidence="2">
    <location>
        <begin position="49"/>
        <end position="69"/>
    </location>
</feature>
<keyword evidence="4" id="KW-1185">Reference proteome</keyword>
<evidence type="ECO:0000256" key="1">
    <source>
        <dbReference type="SAM" id="MobiDB-lite"/>
    </source>
</evidence>
<reference evidence="3" key="1">
    <citation type="submission" date="2013-06" db="EMBL/GenBank/DDBJ databases">
        <authorList>
            <person name="Weinstock G."/>
            <person name="Sodergren E."/>
            <person name="Clifton S."/>
            <person name="Fulton L."/>
            <person name="Fulton B."/>
            <person name="Courtney L."/>
            <person name="Fronick C."/>
            <person name="Harrison M."/>
            <person name="Strong C."/>
            <person name="Farmer C."/>
            <person name="Delahaunty K."/>
            <person name="Markovic C."/>
            <person name="Hall O."/>
            <person name="Minx P."/>
            <person name="Tomlinson C."/>
            <person name="Mitreva M."/>
            <person name="Nelson J."/>
            <person name="Hou S."/>
            <person name="Wollam A."/>
            <person name="Pepin K.H."/>
            <person name="Johnson M."/>
            <person name="Bhonagiri V."/>
            <person name="Nash W.E."/>
            <person name="Warren W."/>
            <person name="Chinwalla A."/>
            <person name="Mardis E.R."/>
            <person name="Wilson R.K."/>
        </authorList>
    </citation>
    <scope>NUCLEOTIDE SEQUENCE [LARGE SCALE GENOMIC DNA]</scope>
    <source>
        <strain evidence="3">ATCC 49176</strain>
    </source>
</reference>
<gene>
    <name evidence="3" type="ORF">GCWU000182_000290</name>
</gene>
<evidence type="ECO:0000256" key="2">
    <source>
        <dbReference type="SAM" id="Phobius"/>
    </source>
</evidence>
<name>W1Q6N5_ABIDE</name>
<protein>
    <submittedName>
        <fullName evidence="3">Cell division protein FtsL</fullName>
    </submittedName>
</protein>
<accession>W1Q6N5</accession>
<evidence type="ECO:0000313" key="4">
    <source>
        <dbReference type="Proteomes" id="UP000019050"/>
    </source>
</evidence>
<feature type="region of interest" description="Disordered" evidence="1">
    <location>
        <begin position="19"/>
        <end position="39"/>
    </location>
</feature>
<keyword evidence="2" id="KW-0812">Transmembrane</keyword>
<sequence length="132" mass="14848">MASPEPPIATSAAIDDSPVLDAPDLVSRPKANSQTKSRVGSLRLSRYEILMLMLTFLVVVGSVFINLIMQSKTQSIQRSSQELMQQTLELQKQTDVMRDQMTEQYKYDSIKQAAEKQGMKVRQDSVKDLTKP</sequence>
<keyword evidence="2" id="KW-0472">Membrane</keyword>
<keyword evidence="3" id="KW-0131">Cell cycle</keyword>
<dbReference type="Proteomes" id="UP000019050">
    <property type="component" value="Unassembled WGS sequence"/>
</dbReference>
<dbReference type="STRING" id="592010.GCWU000182_000290"/>
<dbReference type="AlphaFoldDB" id="W1Q6N5"/>
<proteinExistence type="predicted"/>
<comment type="caution">
    <text evidence="3">The sequence shown here is derived from an EMBL/GenBank/DDBJ whole genome shotgun (WGS) entry which is preliminary data.</text>
</comment>
<organism evidence="3 4">
    <name type="scientific">Abiotrophia defectiva ATCC 49176</name>
    <dbReference type="NCBI Taxonomy" id="592010"/>
    <lineage>
        <taxon>Bacteria</taxon>
        <taxon>Bacillati</taxon>
        <taxon>Bacillota</taxon>
        <taxon>Bacilli</taxon>
        <taxon>Lactobacillales</taxon>
        <taxon>Aerococcaceae</taxon>
        <taxon>Abiotrophia</taxon>
    </lineage>
</organism>
<dbReference type="GO" id="GO:0051301">
    <property type="term" value="P:cell division"/>
    <property type="evidence" value="ECO:0007669"/>
    <property type="project" value="UniProtKB-KW"/>
</dbReference>
<keyword evidence="2" id="KW-1133">Transmembrane helix</keyword>
<dbReference type="EMBL" id="ACIN03000001">
    <property type="protein sequence ID" value="ESK66599.1"/>
    <property type="molecule type" value="Genomic_DNA"/>
</dbReference>
<dbReference type="HOGENOM" id="CLU_1912457_0_0_9"/>
<evidence type="ECO:0000313" key="3">
    <source>
        <dbReference type="EMBL" id="ESK66599.1"/>
    </source>
</evidence>
<keyword evidence="3" id="KW-0132">Cell division</keyword>